<comment type="caution">
    <text evidence="2">The sequence shown here is derived from an EMBL/GenBank/DDBJ whole genome shotgun (WGS) entry which is preliminary data.</text>
</comment>
<proteinExistence type="predicted"/>
<evidence type="ECO:0000313" key="2">
    <source>
        <dbReference type="EMBL" id="TFU23592.1"/>
    </source>
</evidence>
<evidence type="ECO:0000313" key="3">
    <source>
        <dbReference type="Proteomes" id="UP000297951"/>
    </source>
</evidence>
<organism evidence="2 3">
    <name type="scientific">Rothia nasimurium</name>
    <dbReference type="NCBI Taxonomy" id="85336"/>
    <lineage>
        <taxon>Bacteria</taxon>
        <taxon>Bacillati</taxon>
        <taxon>Actinomycetota</taxon>
        <taxon>Actinomycetes</taxon>
        <taxon>Micrococcales</taxon>
        <taxon>Micrococcaceae</taxon>
        <taxon>Rothia</taxon>
    </lineage>
</organism>
<dbReference type="Proteomes" id="UP000297951">
    <property type="component" value="Unassembled WGS sequence"/>
</dbReference>
<dbReference type="STRING" id="85336.A7979_10920"/>
<gene>
    <name evidence="2" type="ORF">E4U03_02475</name>
</gene>
<evidence type="ECO:0000256" key="1">
    <source>
        <dbReference type="SAM" id="MobiDB-lite"/>
    </source>
</evidence>
<feature type="compositionally biased region" description="Low complexity" evidence="1">
    <location>
        <begin position="42"/>
        <end position="72"/>
    </location>
</feature>
<sequence>MEYSQNLILLLAAAAIVAALALVMTFRGQLGDEVGPIVLDRTSSPSATASASPSTASATPTAAESSEATTEPEQTRSRRSGCCPGSC</sequence>
<dbReference type="EMBL" id="SPQC01000006">
    <property type="protein sequence ID" value="TFU23592.1"/>
    <property type="molecule type" value="Genomic_DNA"/>
</dbReference>
<accession>A0A4Y9F5D6</accession>
<reference evidence="2 3" key="1">
    <citation type="submission" date="2019-03" db="EMBL/GenBank/DDBJ databases">
        <title>Diversity of the mouse oral microbiome.</title>
        <authorList>
            <person name="Joseph S."/>
            <person name="Aduse-Opoku J."/>
            <person name="Curtis M."/>
            <person name="Wade W."/>
            <person name="Hashim A."/>
        </authorList>
    </citation>
    <scope>NUCLEOTIDE SEQUENCE [LARGE SCALE GENOMIC DNA]</scope>
    <source>
        <strain evidence="3">irhom_31</strain>
    </source>
</reference>
<feature type="region of interest" description="Disordered" evidence="1">
    <location>
        <begin position="40"/>
        <end position="87"/>
    </location>
</feature>
<protein>
    <submittedName>
        <fullName evidence="2">Uncharacterized protein</fullName>
    </submittedName>
</protein>
<dbReference type="RefSeq" id="WP_135011411.1">
    <property type="nucleotide sequence ID" value="NZ_JADGLK010000006.1"/>
</dbReference>
<name>A0A4Y9F5D6_9MICC</name>
<dbReference type="AlphaFoldDB" id="A0A4Y9F5D6"/>